<reference evidence="1 2" key="1">
    <citation type="journal article" date="2015" name="Int. J. Syst. Evol. Microbiol.">
        <title>Erythrobacter atlanticus sp. nov., a bacterium from ocean sediment able to degrade polycyclic aromatic hydrocarbons.</title>
        <authorList>
            <person name="Zhuang L."/>
            <person name="Liu Y."/>
            <person name="Wang L."/>
            <person name="Wang W."/>
            <person name="Shao Z."/>
        </authorList>
    </citation>
    <scope>NUCLEOTIDE SEQUENCE [LARGE SCALE GENOMIC DNA]</scope>
    <source>
        <strain evidence="2">s21-N3</strain>
    </source>
</reference>
<dbReference type="Proteomes" id="UP000059113">
    <property type="component" value="Chromosome"/>
</dbReference>
<reference evidence="2" key="2">
    <citation type="submission" date="2015-04" db="EMBL/GenBank/DDBJ databases">
        <title>The complete genome sequence of Erythrobacter sp. s21-N3.</title>
        <authorList>
            <person name="Zhuang L."/>
            <person name="Liu Y."/>
            <person name="Shao Z."/>
        </authorList>
    </citation>
    <scope>NUCLEOTIDE SEQUENCE [LARGE SCALE GENOMIC DNA]</scope>
    <source>
        <strain evidence="2">s21-N3</strain>
    </source>
</reference>
<evidence type="ECO:0008006" key="3">
    <source>
        <dbReference type="Google" id="ProtNLM"/>
    </source>
</evidence>
<name>A0A0H4V8S3_9SPHN</name>
<organism evidence="1 2">
    <name type="scientific">Aurantiacibacter atlanticus</name>
    <dbReference type="NCBI Taxonomy" id="1648404"/>
    <lineage>
        <taxon>Bacteria</taxon>
        <taxon>Pseudomonadati</taxon>
        <taxon>Pseudomonadota</taxon>
        <taxon>Alphaproteobacteria</taxon>
        <taxon>Sphingomonadales</taxon>
        <taxon>Erythrobacteraceae</taxon>
        <taxon>Aurantiacibacter</taxon>
    </lineage>
</organism>
<dbReference type="PATRIC" id="fig|1648404.4.peg.318"/>
<dbReference type="KEGG" id="ery:CP97_01495"/>
<evidence type="ECO:0000313" key="1">
    <source>
        <dbReference type="EMBL" id="AKQ41007.1"/>
    </source>
</evidence>
<dbReference type="STRING" id="1648404.CP97_01495"/>
<evidence type="ECO:0000313" key="2">
    <source>
        <dbReference type="Proteomes" id="UP000059113"/>
    </source>
</evidence>
<sequence length="264" mass="27619">MAFDGNSLSGKVALIASAMLLAVALPSSGFAFGLLEKDDAPGSVNEFSFTPAAADPAVAQMIADGTSGRGRMMRFTPAGATSARSERSVTVAVRIDQESARALAASGVTAQSRDAANVSGGLRVTPMRYNLGLTRGYGSFGQSSSQLASRVASNGTGTAASGVSLSRSLSDAAIPDLSTYAPRSTVRKNDSRFAARVEMDENRSATTRGDLGDQLLDLGGSYRLTNNLDITAGVRYEQDREIVPLPDIDQQDSQAVYVGTQFRF</sequence>
<dbReference type="RefSeq" id="WP_048884492.1">
    <property type="nucleotide sequence ID" value="NZ_CP011310.1"/>
</dbReference>
<accession>A0A0H4V8S3</accession>
<dbReference type="OrthoDB" id="8479273at2"/>
<keyword evidence="2" id="KW-1185">Reference proteome</keyword>
<gene>
    <name evidence="1" type="ORF">CP97_01495</name>
</gene>
<dbReference type="AlphaFoldDB" id="A0A0H4V8S3"/>
<dbReference type="EMBL" id="CP011310">
    <property type="protein sequence ID" value="AKQ41007.1"/>
    <property type="molecule type" value="Genomic_DNA"/>
</dbReference>
<protein>
    <recommendedName>
        <fullName evidence="3">Porin domain-containing protein</fullName>
    </recommendedName>
</protein>
<proteinExistence type="predicted"/>